<dbReference type="Gene3D" id="3.30.70.1790">
    <property type="entry name" value="RepB DNA-primase, N-terminal domain"/>
    <property type="match status" value="1"/>
</dbReference>
<reference evidence="3 4" key="1">
    <citation type="submission" date="2019-09" db="EMBL/GenBank/DDBJ databases">
        <title>YIM 132180 draft genome.</title>
        <authorList>
            <person name="Zhang K."/>
        </authorList>
    </citation>
    <scope>NUCLEOTIDE SEQUENCE [LARGE SCALE GENOMIC DNA]</scope>
    <source>
        <strain evidence="3 4">YIM 132180</strain>
    </source>
</reference>
<name>A0A7V7PMI2_9HYPH</name>
<sequence length="911" mass="100271">MGNIASSLDTNNPWAVVRDRYFVASVPKIVEVPATAEGFASDAAISFLETLDANGRHNLVAIHPETKRVVGRTFEPNDWNAISDWIEERAGRWNIYYSVNEPAAGAPDDKLTKRDIAALRAIVADVDPRGAKPLDDERREIAAKAEVLQCADWAPTVTIDTGGGAQFVWRLSRKLDPAEYIAWAEAQGRGLARELGGDAVQNIDRIMRLPGTLNVPTAEKIAKGRIPRLARITHPTARSYDPEDLRAAVPPLGATTRSAEVVAQADLVGDVAELEKAMRALPNTTALFPRRADMIRVGMALHAASANDPDAGREMFHEWGERWEGGDYDPDVWDKEWASFRSPHEIGAAWIFDKSRDHGGEAGREAAAGRLVARWFDEAIAVRAAATEPVNGKTDPTPRLSEVIDIFGHGDPAELGTPPADALPASIAAWVRTEARRKGVSEAFAAASAIAVAASAIGNSIRLQVRQFDTGWTEPASLWVTLIAPPGSTKSAIISEASKPLRDLETANRKLWKPLHDDWSKAAEAFRRRKKDAVDPGPEPTFRRIVIDNYTSEKALRIFADNPRGLLNTTDELVGALGNIGAYKRSGDGDRALMLRFFDGGDAMMDRVGGGTLYAESALLGIVASSQPDKIGELANGLAGDGFLQRFLFVVHDRRERTGLDEAPDAAACQRYARVVRGLATMEHDRGATIRLSPEAARLREAGLERLRSLKWLFGTSPTLQGHVEKYGKFVARLILTFHCIEQVERSGGVDVRDVVSVATVERAITFAAFLMRHSLEFYREYVGRSDIASEAEWIAEFLLAHPELSHVDKRKIYDAQKSFRGMRGHKKLIAAMLDLETANWVKARPRKDPSDKDIWDINPTIHALFPEHAKRVRAAREESQQRLQAAREARRWANGQSLAASDQQLESAFD</sequence>
<dbReference type="RefSeq" id="WP_150971577.1">
    <property type="nucleotide sequence ID" value="NZ_VZDO01000014.1"/>
</dbReference>
<protein>
    <submittedName>
        <fullName evidence="3">DUF3987 domain-containing protein</fullName>
    </submittedName>
</protein>
<dbReference type="Pfam" id="PF08707">
    <property type="entry name" value="PriCT_2"/>
    <property type="match status" value="1"/>
</dbReference>
<dbReference type="InterPro" id="IPR014819">
    <property type="entry name" value="PriCT_2"/>
</dbReference>
<evidence type="ECO:0000313" key="3">
    <source>
        <dbReference type="EMBL" id="KAB0678059.1"/>
    </source>
</evidence>
<feature type="domain" description="Primase C-terminal 2" evidence="2">
    <location>
        <begin position="276"/>
        <end position="352"/>
    </location>
</feature>
<gene>
    <name evidence="3" type="ORF">F6X38_16670</name>
</gene>
<evidence type="ECO:0000259" key="2">
    <source>
        <dbReference type="Pfam" id="PF08707"/>
    </source>
</evidence>
<feature type="region of interest" description="Disordered" evidence="1">
    <location>
        <begin position="877"/>
        <end position="911"/>
    </location>
</feature>
<dbReference type="EMBL" id="VZDO01000014">
    <property type="protein sequence ID" value="KAB0678059.1"/>
    <property type="molecule type" value="Genomic_DNA"/>
</dbReference>
<dbReference type="InterPro" id="IPR025048">
    <property type="entry name" value="DUF3987"/>
</dbReference>
<proteinExistence type="predicted"/>
<comment type="caution">
    <text evidence="3">The sequence shown here is derived from an EMBL/GenBank/DDBJ whole genome shotgun (WGS) entry which is preliminary data.</text>
</comment>
<dbReference type="AlphaFoldDB" id="A0A7V7PMI2"/>
<keyword evidence="4" id="KW-1185">Reference proteome</keyword>
<organism evidence="3 4">
    <name type="scientific">Plantimonas leprariae</name>
    <dbReference type="NCBI Taxonomy" id="2615207"/>
    <lineage>
        <taxon>Bacteria</taxon>
        <taxon>Pseudomonadati</taxon>
        <taxon>Pseudomonadota</taxon>
        <taxon>Alphaproteobacteria</taxon>
        <taxon>Hyphomicrobiales</taxon>
        <taxon>Aurantimonadaceae</taxon>
        <taxon>Plantimonas</taxon>
    </lineage>
</organism>
<dbReference type="Proteomes" id="UP000432089">
    <property type="component" value="Unassembled WGS sequence"/>
</dbReference>
<evidence type="ECO:0000256" key="1">
    <source>
        <dbReference type="SAM" id="MobiDB-lite"/>
    </source>
</evidence>
<dbReference type="GO" id="GO:0016817">
    <property type="term" value="F:hydrolase activity, acting on acid anhydrides"/>
    <property type="evidence" value="ECO:0007669"/>
    <property type="project" value="InterPro"/>
</dbReference>
<dbReference type="Pfam" id="PF13148">
    <property type="entry name" value="DUF3987"/>
    <property type="match status" value="1"/>
</dbReference>
<accession>A0A7V7PMI2</accession>
<feature type="compositionally biased region" description="Polar residues" evidence="1">
    <location>
        <begin position="895"/>
        <end position="911"/>
    </location>
</feature>
<evidence type="ECO:0000313" key="4">
    <source>
        <dbReference type="Proteomes" id="UP000432089"/>
    </source>
</evidence>
<feature type="compositionally biased region" description="Basic and acidic residues" evidence="1">
    <location>
        <begin position="877"/>
        <end position="892"/>
    </location>
</feature>